<keyword evidence="1" id="KW-0238">DNA-binding</keyword>
<evidence type="ECO:0000256" key="1">
    <source>
        <dbReference type="ARBA" id="ARBA00023125"/>
    </source>
</evidence>
<dbReference type="InterPro" id="IPR016032">
    <property type="entry name" value="Sig_transdc_resp-reg_C-effctor"/>
</dbReference>
<dbReference type="GeneID" id="75060343"/>
<dbReference type="OMA" id="YFINRNE"/>
<dbReference type="GO" id="GO:0006355">
    <property type="term" value="P:regulation of DNA-templated transcription"/>
    <property type="evidence" value="ECO:0007669"/>
    <property type="project" value="InterPro"/>
</dbReference>
<dbReference type="EMBL" id="CP055675">
    <property type="protein sequence ID" value="QLN01794.1"/>
    <property type="molecule type" value="Genomic_DNA"/>
</dbReference>
<accession>A0A7K4HTH5</accession>
<evidence type="ECO:0000313" key="2">
    <source>
        <dbReference type="EMBL" id="QLN01794.1"/>
    </source>
</evidence>
<organism evidence="2 3">
    <name type="scientific">Escherichia fergusonii</name>
    <dbReference type="NCBI Taxonomy" id="564"/>
    <lineage>
        <taxon>Bacteria</taxon>
        <taxon>Pseudomonadati</taxon>
        <taxon>Pseudomonadota</taxon>
        <taxon>Gammaproteobacteria</taxon>
        <taxon>Enterobacterales</taxon>
        <taxon>Enterobacteriaceae</taxon>
        <taxon>Escherichia</taxon>
    </lineage>
</organism>
<evidence type="ECO:0000313" key="3">
    <source>
        <dbReference type="Proteomes" id="UP000510927"/>
    </source>
</evidence>
<reference evidence="2 3" key="1">
    <citation type="submission" date="2020-06" db="EMBL/GenBank/DDBJ databases">
        <title>REHAB project genomes.</title>
        <authorList>
            <person name="Shaw L.P."/>
        </authorList>
    </citation>
    <scope>NUCLEOTIDE SEQUENCE [LARGE SCALE GENOMIC DNA]</scope>
    <source>
        <strain evidence="2 3">RHB28-C13</strain>
    </source>
</reference>
<protein>
    <submittedName>
        <fullName evidence="2">Acid resistance transcriptional activator GadE</fullName>
    </submittedName>
</protein>
<dbReference type="Proteomes" id="UP000510927">
    <property type="component" value="Chromosome"/>
</dbReference>
<dbReference type="Gene3D" id="1.10.10.10">
    <property type="entry name" value="Winged helix-like DNA-binding domain superfamily/Winged helix DNA-binding domain"/>
    <property type="match status" value="1"/>
</dbReference>
<name>A0A7K4HTH5_ESCFE</name>
<dbReference type="GO" id="GO:0003677">
    <property type="term" value="F:DNA binding"/>
    <property type="evidence" value="ECO:0007669"/>
    <property type="project" value="UniProtKB-KW"/>
</dbReference>
<dbReference type="InterPro" id="IPR036388">
    <property type="entry name" value="WH-like_DNA-bd_sf"/>
</dbReference>
<proteinExistence type="predicted"/>
<dbReference type="InterPro" id="IPR000792">
    <property type="entry name" value="Tscrpt_reg_LuxR_C"/>
</dbReference>
<dbReference type="SUPFAM" id="SSF46894">
    <property type="entry name" value="C-terminal effector domain of the bipartite response regulators"/>
    <property type="match status" value="1"/>
</dbReference>
<gene>
    <name evidence="2" type="primary">gadE</name>
    <name evidence="2" type="ORF">HVY52_19100</name>
</gene>
<sequence length="175" mass="20549">MIFLMTKDSFLLHGLMNLKDDRKVIKINNLYDINNISDMPFKVVIDTYHNHILDEESMEFLASLNAERIIILAPYHISKLKSNAPIYFINRNESLKNLTEIIYGKPLHHKNDQLCFSHNQFKIMQLILKNKNESNITSALNISQQTLKIQKFNIMYKLKLRRMSDIVTLGISSYF</sequence>
<dbReference type="AlphaFoldDB" id="A0A7K4HTH5"/>
<dbReference type="PROSITE" id="PS50043">
    <property type="entry name" value="HTH_LUXR_2"/>
    <property type="match status" value="1"/>
</dbReference>
<dbReference type="Pfam" id="PF00196">
    <property type="entry name" value="GerE"/>
    <property type="match status" value="1"/>
</dbReference>
<dbReference type="RefSeq" id="WP_000576681.1">
    <property type="nucleotide sequence ID" value="NZ_AP027926.1"/>
</dbReference>